<keyword evidence="3" id="KW-0007">Acetylation</keyword>
<evidence type="ECO:0000256" key="1">
    <source>
        <dbReference type="ARBA" id="ARBA00022801"/>
    </source>
</evidence>
<dbReference type="InterPro" id="IPR011659">
    <property type="entry name" value="WD40"/>
</dbReference>
<gene>
    <name evidence="9" type="ORF">LHA26_17475</name>
</gene>
<evidence type="ECO:0000313" key="9">
    <source>
        <dbReference type="EMBL" id="USI74958.1"/>
    </source>
</evidence>
<dbReference type="PROSITE" id="PS00708">
    <property type="entry name" value="PRO_ENDOPEP_SER"/>
    <property type="match status" value="1"/>
</dbReference>
<dbReference type="Gene3D" id="2.120.10.30">
    <property type="entry name" value="TolB, C-terminal domain"/>
    <property type="match status" value="2"/>
</dbReference>
<dbReference type="InterPro" id="IPR011042">
    <property type="entry name" value="6-blade_b-propeller_TolB-like"/>
</dbReference>
<dbReference type="Pfam" id="PF00326">
    <property type="entry name" value="Peptidase_S9"/>
    <property type="match status" value="1"/>
</dbReference>
<evidence type="ECO:0000256" key="6">
    <source>
        <dbReference type="ARBA" id="ARBA00045885"/>
    </source>
</evidence>
<evidence type="ECO:0000259" key="8">
    <source>
        <dbReference type="Pfam" id="PF00326"/>
    </source>
</evidence>
<feature type="chain" id="PRO_5045228546" description="Acyl-peptide hydrolase" evidence="7">
    <location>
        <begin position="29"/>
        <end position="683"/>
    </location>
</feature>
<keyword evidence="7" id="KW-0732">Signal</keyword>
<evidence type="ECO:0000256" key="5">
    <source>
        <dbReference type="ARBA" id="ARBA00032596"/>
    </source>
</evidence>
<dbReference type="EMBL" id="CP084931">
    <property type="protein sequence ID" value="USI74958.1"/>
    <property type="molecule type" value="Genomic_DNA"/>
</dbReference>
<sequence>MMPPAPARRTARLALLAGLALGAAPPPAADPLDAVLALPRTASLAGAAAAPRFAWIDEADGLAALWTALPGAPPQRLAIAASEGEPLADVALAPDGAAIAFTRGGDEEFPDAPPNADRLATPPAAEVWRVAATGGVPLRIGAGHDPLFSPDGTRIAFLARHALWLWRAESGAERIATLPGTPVQLRWSPDGTRLAFVEARDGHDLLGLIRPGDPRIDYLDTGFDKAWEPVFSADGRSLAYLRVATPPADAAPDAGGWWSVAIADLARGTSRTVWRAPAGPGGRFQGLAGSSLAWLADGTLILPWEAGGWLHLWAIDPAGRAAPRDLTPGIGEVESLRVAADGRSLAFASNAGDAERRHVWRLVPGAGPARRIGTGQGLETAPAFAGDRLALIAADARHPGYPALAATGLPPLRPPAIAPAGPMPRPVLFTAADGMTVHGVYFPPAGAGPHPALVFVHGGPRRQMLLGYHPLGYYARAYAFNRHLAASGYAVLAVNYRSGTGYGLRFREAPGIGRAGAAEYQDVRAAGQWLAARPEVDARRLGLWGGSWGGYLTALALARDSALFAAGADFHGVHTLVRPPDPGLSPEAGAAAQRVQWQASPLAAVARWRSPVLLVHGDDDRNVDFGQSLLLARALTARGVPVRTLVLPDERHGFLRLADWRAAYHATQAFFDATLATPPRSDP</sequence>
<keyword evidence="2" id="KW-0645">Protease</keyword>
<name>A0ABY4XDN3_9SPHN</name>
<proteinExistence type="predicted"/>
<feature type="signal peptide" evidence="7">
    <location>
        <begin position="1"/>
        <end position="28"/>
    </location>
</feature>
<protein>
    <recommendedName>
        <fullName evidence="5">Acyl-peptide hydrolase</fullName>
    </recommendedName>
    <alternativeName>
        <fullName evidence="4">Acylaminoacyl-peptidase</fullName>
    </alternativeName>
</protein>
<organism evidence="9 10">
    <name type="scientific">Sphingomonas morindae</name>
    <dbReference type="NCBI Taxonomy" id="1541170"/>
    <lineage>
        <taxon>Bacteria</taxon>
        <taxon>Pseudomonadati</taxon>
        <taxon>Pseudomonadota</taxon>
        <taxon>Alphaproteobacteria</taxon>
        <taxon>Sphingomonadales</taxon>
        <taxon>Sphingomonadaceae</taxon>
        <taxon>Sphingomonas</taxon>
    </lineage>
</organism>
<dbReference type="PANTHER" id="PTHR42776:SF27">
    <property type="entry name" value="DIPEPTIDYL PEPTIDASE FAMILY MEMBER 6"/>
    <property type="match status" value="1"/>
</dbReference>
<dbReference type="Pfam" id="PF07676">
    <property type="entry name" value="PD40"/>
    <property type="match status" value="2"/>
</dbReference>
<dbReference type="RefSeq" id="WP_252168772.1">
    <property type="nucleotide sequence ID" value="NZ_CP084931.1"/>
</dbReference>
<comment type="function">
    <text evidence="6">This enzyme catalyzes the hydrolysis of the N-terminal peptide bond of an N-acetylated peptide to generate an N-acetylated amino acid and a peptide with a free N-terminus. It preferentially cleaves off Ac-Ala, Ac-Met and Ac-Ser. Also, involved in the degradation of oxidized and glycated proteins.</text>
</comment>
<feature type="domain" description="Peptidase S9 prolyl oligopeptidase catalytic" evidence="8">
    <location>
        <begin position="484"/>
        <end position="675"/>
    </location>
</feature>
<accession>A0ABY4XDN3</accession>
<keyword evidence="2" id="KW-0720">Serine protease</keyword>
<dbReference type="InterPro" id="IPR001375">
    <property type="entry name" value="Peptidase_S9_cat"/>
</dbReference>
<dbReference type="InterPro" id="IPR002471">
    <property type="entry name" value="Pept_S9_AS"/>
</dbReference>
<dbReference type="SUPFAM" id="SSF53474">
    <property type="entry name" value="alpha/beta-Hydrolases"/>
    <property type="match status" value="1"/>
</dbReference>
<reference evidence="9" key="1">
    <citation type="journal article" date="2022" name="Toxins">
        <title>Genomic Analysis of Sphingopyxis sp. USTB-05 for Biodegrading Cyanobacterial Hepatotoxins.</title>
        <authorList>
            <person name="Liu C."/>
            <person name="Xu Q."/>
            <person name="Zhao Z."/>
            <person name="Zhang H."/>
            <person name="Liu X."/>
            <person name="Yin C."/>
            <person name="Liu Y."/>
            <person name="Yan H."/>
        </authorList>
    </citation>
    <scope>NUCLEOTIDE SEQUENCE</scope>
    <source>
        <strain evidence="9">NBD5</strain>
    </source>
</reference>
<dbReference type="Gene3D" id="3.40.50.1820">
    <property type="entry name" value="alpha/beta hydrolase"/>
    <property type="match status" value="1"/>
</dbReference>
<evidence type="ECO:0000256" key="4">
    <source>
        <dbReference type="ARBA" id="ARBA00032284"/>
    </source>
</evidence>
<evidence type="ECO:0000313" key="10">
    <source>
        <dbReference type="Proteomes" id="UP001056937"/>
    </source>
</evidence>
<evidence type="ECO:0000256" key="3">
    <source>
        <dbReference type="ARBA" id="ARBA00022990"/>
    </source>
</evidence>
<evidence type="ECO:0000256" key="7">
    <source>
        <dbReference type="SAM" id="SignalP"/>
    </source>
</evidence>
<dbReference type="Proteomes" id="UP001056937">
    <property type="component" value="Chromosome 2"/>
</dbReference>
<keyword evidence="1" id="KW-0378">Hydrolase</keyword>
<dbReference type="InterPro" id="IPR029058">
    <property type="entry name" value="AB_hydrolase_fold"/>
</dbReference>
<keyword evidence="10" id="KW-1185">Reference proteome</keyword>
<evidence type="ECO:0000256" key="2">
    <source>
        <dbReference type="ARBA" id="ARBA00022825"/>
    </source>
</evidence>
<dbReference type="PANTHER" id="PTHR42776">
    <property type="entry name" value="SERINE PEPTIDASE S9 FAMILY MEMBER"/>
    <property type="match status" value="1"/>
</dbReference>
<dbReference type="SUPFAM" id="SSF82171">
    <property type="entry name" value="DPP6 N-terminal domain-like"/>
    <property type="match status" value="1"/>
</dbReference>